<evidence type="ECO:0000313" key="2">
    <source>
        <dbReference type="EMBL" id="RYJ44467.1"/>
    </source>
</evidence>
<keyword evidence="3" id="KW-1185">Reference proteome</keyword>
<feature type="transmembrane region" description="Helical" evidence="1">
    <location>
        <begin position="62"/>
        <end position="80"/>
    </location>
</feature>
<dbReference type="Proteomes" id="UP000289775">
    <property type="component" value="Unassembled WGS sequence"/>
</dbReference>
<keyword evidence="1" id="KW-1133">Transmembrane helix</keyword>
<protein>
    <submittedName>
        <fullName evidence="2">Uncharacterized protein</fullName>
    </submittedName>
</protein>
<sequence length="90" mass="10657">MRFKKRKREDNEKESTDNPAVTLFVKRIVQFFLLFVVLKTLLIAALLILFPDTENSHTAHSIVNILPMLWFLGIIFWDFFKRYKLNKAGV</sequence>
<reference evidence="2 3" key="1">
    <citation type="submission" date="2014-12" db="EMBL/GenBank/DDBJ databases">
        <title>Genome sequence of Flavobacterium beibuense RSKm HC5.</title>
        <authorList>
            <person name="Kim J.F."/>
            <person name="Song J.Y."/>
            <person name="Kwak M.-J."/>
            <person name="Lee S.-W."/>
        </authorList>
    </citation>
    <scope>NUCLEOTIDE SEQUENCE [LARGE SCALE GENOMIC DNA]</scope>
    <source>
        <strain evidence="2 3">RSKm HC5</strain>
    </source>
</reference>
<gene>
    <name evidence="2" type="ORF">NU09_1077</name>
</gene>
<dbReference type="AlphaFoldDB" id="A0A444WF66"/>
<evidence type="ECO:0000256" key="1">
    <source>
        <dbReference type="SAM" id="Phobius"/>
    </source>
</evidence>
<dbReference type="RefSeq" id="WP_129750227.1">
    <property type="nucleotide sequence ID" value="NZ_JUIW01000003.1"/>
</dbReference>
<dbReference type="EMBL" id="JUIW01000003">
    <property type="protein sequence ID" value="RYJ44467.1"/>
    <property type="molecule type" value="Genomic_DNA"/>
</dbReference>
<comment type="caution">
    <text evidence="2">The sequence shown here is derived from an EMBL/GenBank/DDBJ whole genome shotgun (WGS) entry which is preliminary data.</text>
</comment>
<organism evidence="2 3">
    <name type="scientific">Flavobacterium beibuense</name>
    <dbReference type="NCBI Taxonomy" id="657326"/>
    <lineage>
        <taxon>Bacteria</taxon>
        <taxon>Pseudomonadati</taxon>
        <taxon>Bacteroidota</taxon>
        <taxon>Flavobacteriia</taxon>
        <taxon>Flavobacteriales</taxon>
        <taxon>Flavobacteriaceae</taxon>
        <taxon>Flavobacterium</taxon>
    </lineage>
</organism>
<keyword evidence="1" id="KW-0812">Transmembrane</keyword>
<evidence type="ECO:0000313" key="3">
    <source>
        <dbReference type="Proteomes" id="UP000289775"/>
    </source>
</evidence>
<accession>A0A444WF66</accession>
<name>A0A444WF66_9FLAO</name>
<keyword evidence="1" id="KW-0472">Membrane</keyword>
<dbReference type="OrthoDB" id="9902795at2"/>
<proteinExistence type="predicted"/>
<feature type="transmembrane region" description="Helical" evidence="1">
    <location>
        <begin position="31"/>
        <end position="50"/>
    </location>
</feature>